<protein>
    <recommendedName>
        <fullName evidence="3">MalT-like TPR region domain-containing protein</fullName>
    </recommendedName>
</protein>
<evidence type="ECO:0000313" key="2">
    <source>
        <dbReference type="Proteomes" id="UP000179157"/>
    </source>
</evidence>
<comment type="caution">
    <text evidence="1">The sequence shown here is derived from an EMBL/GenBank/DDBJ whole genome shotgun (WGS) entry which is preliminary data.</text>
</comment>
<organism evidence="1 2">
    <name type="scientific">Fraserbacteria sp. (strain RBG_16_55_9)</name>
    <dbReference type="NCBI Taxonomy" id="1817864"/>
    <lineage>
        <taxon>Bacteria</taxon>
        <taxon>Candidatus Fraseribacteriota</taxon>
    </lineage>
</organism>
<dbReference type="Proteomes" id="UP000179157">
    <property type="component" value="Unassembled WGS sequence"/>
</dbReference>
<proteinExistence type="predicted"/>
<accession>A0A1F5UZ60</accession>
<name>A0A1F5UZ60_FRAXR</name>
<gene>
    <name evidence="1" type="ORF">A2Z21_03610</name>
</gene>
<dbReference type="STRING" id="1817864.A2Z21_03610"/>
<dbReference type="AlphaFoldDB" id="A0A1F5UZ60"/>
<dbReference type="EMBL" id="MFGX01000035">
    <property type="protein sequence ID" value="OGF56446.1"/>
    <property type="molecule type" value="Genomic_DNA"/>
</dbReference>
<dbReference type="InterPro" id="IPR019734">
    <property type="entry name" value="TPR_rpt"/>
</dbReference>
<evidence type="ECO:0000313" key="1">
    <source>
        <dbReference type="EMBL" id="OGF56446.1"/>
    </source>
</evidence>
<sequence length="265" mass="30610">MRQRDRNDYIKSLYHSGHGYYKLITNDWKEEVYALERSGVTPENEISYNAKDLENAESAWKYFYQCWLKDGLDRADLSEPSSNSTPSNGIFEGVHRLYWLGKVSFVHYWILSGHGQKDTAEAIKNRNKAEKYLVAALELAWSPKSKSQKKDFIAELLVRLYISKGEYDKAIEIINKHRGRYLEPYISHTLALALSLSGKYAEAQDVLDEALQSRGNKEIWMTHFLKSCAYSREGHHDKANESLNKANEEAQKAGRKGFNIQRFSD</sequence>
<dbReference type="InterPro" id="IPR011990">
    <property type="entry name" value="TPR-like_helical_dom_sf"/>
</dbReference>
<evidence type="ECO:0008006" key="3">
    <source>
        <dbReference type="Google" id="ProtNLM"/>
    </source>
</evidence>
<reference evidence="1 2" key="1">
    <citation type="journal article" date="2016" name="Nat. Commun.">
        <title>Thousands of microbial genomes shed light on interconnected biogeochemical processes in an aquifer system.</title>
        <authorList>
            <person name="Anantharaman K."/>
            <person name="Brown C.T."/>
            <person name="Hug L.A."/>
            <person name="Sharon I."/>
            <person name="Castelle C.J."/>
            <person name="Probst A.J."/>
            <person name="Thomas B.C."/>
            <person name="Singh A."/>
            <person name="Wilkins M.J."/>
            <person name="Karaoz U."/>
            <person name="Brodie E.L."/>
            <person name="Williams K.H."/>
            <person name="Hubbard S.S."/>
            <person name="Banfield J.F."/>
        </authorList>
    </citation>
    <scope>NUCLEOTIDE SEQUENCE [LARGE SCALE GENOMIC DNA]</scope>
    <source>
        <strain evidence="2">RBG_16_55_9</strain>
    </source>
</reference>
<dbReference type="Gene3D" id="1.25.40.10">
    <property type="entry name" value="Tetratricopeptide repeat domain"/>
    <property type="match status" value="1"/>
</dbReference>
<dbReference type="Pfam" id="PF13181">
    <property type="entry name" value="TPR_8"/>
    <property type="match status" value="1"/>
</dbReference>
<dbReference type="SUPFAM" id="SSF48452">
    <property type="entry name" value="TPR-like"/>
    <property type="match status" value="1"/>
</dbReference>